<feature type="compositionally biased region" description="Basic and acidic residues" evidence="1">
    <location>
        <begin position="1224"/>
        <end position="1234"/>
    </location>
</feature>
<feature type="compositionally biased region" description="Polar residues" evidence="1">
    <location>
        <begin position="444"/>
        <end position="455"/>
    </location>
</feature>
<feature type="compositionally biased region" description="Pro residues" evidence="1">
    <location>
        <begin position="354"/>
        <end position="366"/>
    </location>
</feature>
<dbReference type="OrthoDB" id="1883964at2759"/>
<reference evidence="3" key="1">
    <citation type="journal article" date="2016" name="Genome Announc.">
        <title>Draft genome sequences of fungus Aspergillus calidoustus.</title>
        <authorList>
            <person name="Horn F."/>
            <person name="Linde J."/>
            <person name="Mattern D.J."/>
            <person name="Walther G."/>
            <person name="Guthke R."/>
            <person name="Scherlach K."/>
            <person name="Martin K."/>
            <person name="Brakhage A.A."/>
            <person name="Petzke L."/>
            <person name="Valiante V."/>
        </authorList>
    </citation>
    <scope>NUCLEOTIDE SEQUENCE [LARGE SCALE GENOMIC DNA]</scope>
    <source>
        <strain evidence="3">SF006504</strain>
    </source>
</reference>
<feature type="compositionally biased region" description="Pro residues" evidence="1">
    <location>
        <begin position="159"/>
        <end position="175"/>
    </location>
</feature>
<dbReference type="AlphaFoldDB" id="A0A0U5CQ79"/>
<feature type="region of interest" description="Disordered" evidence="1">
    <location>
        <begin position="442"/>
        <end position="524"/>
    </location>
</feature>
<feature type="compositionally biased region" description="Pro residues" evidence="1">
    <location>
        <begin position="16"/>
        <end position="45"/>
    </location>
</feature>
<feature type="region of interest" description="Disordered" evidence="1">
    <location>
        <begin position="577"/>
        <end position="665"/>
    </location>
</feature>
<evidence type="ECO:0000256" key="1">
    <source>
        <dbReference type="SAM" id="MobiDB-lite"/>
    </source>
</evidence>
<feature type="region of interest" description="Disordered" evidence="1">
    <location>
        <begin position="1210"/>
        <end position="1234"/>
    </location>
</feature>
<feature type="compositionally biased region" description="Basic and acidic residues" evidence="1">
    <location>
        <begin position="496"/>
        <end position="511"/>
    </location>
</feature>
<dbReference type="EMBL" id="CDMC01000006">
    <property type="protein sequence ID" value="CEN61661.1"/>
    <property type="molecule type" value="Genomic_DNA"/>
</dbReference>
<feature type="compositionally biased region" description="Pro residues" evidence="1">
    <location>
        <begin position="93"/>
        <end position="102"/>
    </location>
</feature>
<feature type="region of interest" description="Disordered" evidence="1">
    <location>
        <begin position="1"/>
        <end position="77"/>
    </location>
</feature>
<dbReference type="OMA" id="YEDLDPW"/>
<gene>
    <name evidence="2" type="ORF">ASPCAL08312</name>
</gene>
<feature type="compositionally biased region" description="Polar residues" evidence="1">
    <location>
        <begin position="367"/>
        <end position="416"/>
    </location>
</feature>
<organism evidence="2 3">
    <name type="scientific">Aspergillus calidoustus</name>
    <dbReference type="NCBI Taxonomy" id="454130"/>
    <lineage>
        <taxon>Eukaryota</taxon>
        <taxon>Fungi</taxon>
        <taxon>Dikarya</taxon>
        <taxon>Ascomycota</taxon>
        <taxon>Pezizomycotina</taxon>
        <taxon>Eurotiomycetes</taxon>
        <taxon>Eurotiomycetidae</taxon>
        <taxon>Eurotiales</taxon>
        <taxon>Aspergillaceae</taxon>
        <taxon>Aspergillus</taxon>
        <taxon>Aspergillus subgen. Nidulantes</taxon>
    </lineage>
</organism>
<feature type="compositionally biased region" description="Polar residues" evidence="1">
    <location>
        <begin position="693"/>
        <end position="702"/>
    </location>
</feature>
<feature type="region of interest" description="Disordered" evidence="1">
    <location>
        <begin position="741"/>
        <end position="765"/>
    </location>
</feature>
<dbReference type="STRING" id="454130.A0A0U5CQ79"/>
<sequence length="1260" mass="138363">MPSSHPFSSSHRPQGSGPPAPEWRVPAPPQRPSSVASPPPPPPPSYNTNSAHPPSYGPPTGNTGTNLPPPTSYAGLNTATWGVNYNRQQYPIYAPPPLPPRPASTTGQPSPAPPPVVSTPDPHQPSIGSPSYGGQAPGGEHYQPWATSPPYVSQTPVSSIPPQPPAPPPPPPPAAPQVFDVPSYQHHAPPPPPTPPQIQQGWHQSPPPSYPNIPESQYHPPHAVSNRPSPPPVHAPTIQHVHSFSQQMNTPPIISAPAEAPLGRPISQSPTPALYPTNGPPLPPKASPLIIPTGASALGSGGPSDWEHFSPIAGEVDDVSAFRPRRDPPPNVVHELPPSQQVSNPVGVLSSHSPSPPPPPPPPPPNANFTNYAINAETTQYNQVQSHPAQSPISPGTRQDFQPPQPTRVDTTGSEYSTVSTVANAESIDGLIEAWNKPLLAENKTPTVQPSTVQESPKFDPAPVSPPRSPSPVETLPAKLPEPVAPVKETPIEQEVSSKERISEPVRKPESPHPQFKPLDRYEDLDSWSQSSLERYVAMLRKEAVADSDEERFKLFTTFMAKETKLREILYSIEHAPKVEASAPQQPATPQPETPEKEPEGKPSPPDNSGLIPVETEEDYFTPSQVTEEVDGSYSPGGRPILPRLHTPAPPSLQRSASNPGGHKYTANHAIAAHALRSTSVPPMVNDVAPQSVLTPLTTNPPQRIYTPFRYTEGPQRGSDKLKFDRPAYQAYSALRQASAESGRVMADAPTEAQRKRSSSVISVQNDPDETFVGLIREKSVVYRKKPPQTSTPPPLPALLRQGKPPGPIEDLRTVVSAPGNKQSDSLWHSTVRKDLEKFPNDFNYVREIFKPWEATNKARRENLDKERIKRQEESENHIDTLFNGKEIGYADINILEEEFRQSEARTQLEEERGELEDFIANVFTPVDKRLEEEISTLKVHYDSALGQLDRENRNKEEGNDKHSMSHTMKIVNDIHHRLEMRHHKRLEIALDRERRRKKAERRPLVFMGDSAALKKLDSEFDQMEKQNILEAARARDERANKLMDLFDDAIMRGLGENQTILDELSAKVTRADEAAIRSSGLPDAEIEQVLKSVYSLVESLRKDSESILHSFGLADSALNNADYSVSVAEARYSNSEPDVFRQLEAEKKKEDAKIQDNLRAKLQSVRVGPAKITNSINDALRALGKTPFPEQPVPKDVIPASHLYDVSLPNPARPASTVSVAARKVDGGDPEHRERLRKALEDAKKRNAVRQHSSSVSKE</sequence>
<feature type="region of interest" description="Disordered" evidence="1">
    <location>
        <begin position="693"/>
        <end position="722"/>
    </location>
</feature>
<feature type="region of interest" description="Disordered" evidence="1">
    <location>
        <begin position="89"/>
        <end position="416"/>
    </location>
</feature>
<evidence type="ECO:0000313" key="2">
    <source>
        <dbReference type="EMBL" id="CEN61661.1"/>
    </source>
</evidence>
<proteinExistence type="predicted"/>
<name>A0A0U5CQ79_ASPCI</name>
<keyword evidence="3" id="KW-1185">Reference proteome</keyword>
<protein>
    <submittedName>
        <fullName evidence="2">Uncharacterized protein</fullName>
    </submittedName>
</protein>
<feature type="region of interest" description="Disordered" evidence="1">
    <location>
        <begin position="784"/>
        <end position="806"/>
    </location>
</feature>
<accession>A0A0U5CQ79</accession>
<dbReference type="Proteomes" id="UP000054771">
    <property type="component" value="Unassembled WGS sequence"/>
</dbReference>
<feature type="compositionally biased region" description="Polar residues" evidence="1">
    <location>
        <begin position="240"/>
        <end position="252"/>
    </location>
</feature>
<evidence type="ECO:0000313" key="3">
    <source>
        <dbReference type="Proteomes" id="UP000054771"/>
    </source>
</evidence>
<feature type="compositionally biased region" description="Low complexity" evidence="1">
    <location>
        <begin position="1"/>
        <end position="11"/>
    </location>
</feature>